<proteinExistence type="predicted"/>
<sequence length="62" mass="6860">YCSDSGAFWLGALSVFSSLCCRIGCISQGQVRFGSGLKPFLLLVPLRCLCLWREILVRCIFG</sequence>
<dbReference type="EMBL" id="LXQA010258597">
    <property type="protein sequence ID" value="MCI38686.1"/>
    <property type="molecule type" value="Genomic_DNA"/>
</dbReference>
<reference evidence="1 2" key="1">
    <citation type="journal article" date="2018" name="Front. Plant Sci.">
        <title>Red Clover (Trifolium pratense) and Zigzag Clover (T. medium) - A Picture of Genomic Similarities and Differences.</title>
        <authorList>
            <person name="Dluhosova J."/>
            <person name="Istvanek J."/>
            <person name="Nedelnik J."/>
            <person name="Repkova J."/>
        </authorList>
    </citation>
    <scope>NUCLEOTIDE SEQUENCE [LARGE SCALE GENOMIC DNA]</scope>
    <source>
        <strain evidence="2">cv. 10/8</strain>
        <tissue evidence="1">Leaf</tissue>
    </source>
</reference>
<organism evidence="1 2">
    <name type="scientific">Trifolium medium</name>
    <dbReference type="NCBI Taxonomy" id="97028"/>
    <lineage>
        <taxon>Eukaryota</taxon>
        <taxon>Viridiplantae</taxon>
        <taxon>Streptophyta</taxon>
        <taxon>Embryophyta</taxon>
        <taxon>Tracheophyta</taxon>
        <taxon>Spermatophyta</taxon>
        <taxon>Magnoliopsida</taxon>
        <taxon>eudicotyledons</taxon>
        <taxon>Gunneridae</taxon>
        <taxon>Pentapetalae</taxon>
        <taxon>rosids</taxon>
        <taxon>fabids</taxon>
        <taxon>Fabales</taxon>
        <taxon>Fabaceae</taxon>
        <taxon>Papilionoideae</taxon>
        <taxon>50 kb inversion clade</taxon>
        <taxon>NPAAA clade</taxon>
        <taxon>Hologalegina</taxon>
        <taxon>IRL clade</taxon>
        <taxon>Trifolieae</taxon>
        <taxon>Trifolium</taxon>
    </lineage>
</organism>
<protein>
    <submittedName>
        <fullName evidence="1">Uncharacterized protein</fullName>
    </submittedName>
</protein>
<evidence type="ECO:0000313" key="2">
    <source>
        <dbReference type="Proteomes" id="UP000265520"/>
    </source>
</evidence>
<keyword evidence="2" id="KW-1185">Reference proteome</keyword>
<comment type="caution">
    <text evidence="1">The sequence shown here is derived from an EMBL/GenBank/DDBJ whole genome shotgun (WGS) entry which is preliminary data.</text>
</comment>
<dbReference type="AlphaFoldDB" id="A0A392RT00"/>
<name>A0A392RT00_9FABA</name>
<evidence type="ECO:0000313" key="1">
    <source>
        <dbReference type="EMBL" id="MCI38686.1"/>
    </source>
</evidence>
<accession>A0A392RT00</accession>
<feature type="non-terminal residue" evidence="1">
    <location>
        <position position="1"/>
    </location>
</feature>
<dbReference type="Proteomes" id="UP000265520">
    <property type="component" value="Unassembled WGS sequence"/>
</dbReference>